<name>A0AAD8I0G5_9APIA</name>
<reference evidence="2" key="2">
    <citation type="submission" date="2023-05" db="EMBL/GenBank/DDBJ databases">
        <authorList>
            <person name="Schelkunov M.I."/>
        </authorList>
    </citation>
    <scope>NUCLEOTIDE SEQUENCE</scope>
    <source>
        <strain evidence="2">Hsosn_3</strain>
        <tissue evidence="2">Leaf</tissue>
    </source>
</reference>
<keyword evidence="3" id="KW-1185">Reference proteome</keyword>
<reference evidence="2" key="1">
    <citation type="submission" date="2023-02" db="EMBL/GenBank/DDBJ databases">
        <title>Genome of toxic invasive species Heracleum sosnowskyi carries increased number of genes despite the absence of recent whole-genome duplications.</title>
        <authorList>
            <person name="Schelkunov M."/>
            <person name="Shtratnikova V."/>
            <person name="Makarenko M."/>
            <person name="Klepikova A."/>
            <person name="Omelchenko D."/>
            <person name="Novikova G."/>
            <person name="Obukhova E."/>
            <person name="Bogdanov V."/>
            <person name="Penin A."/>
            <person name="Logacheva M."/>
        </authorList>
    </citation>
    <scope>NUCLEOTIDE SEQUENCE</scope>
    <source>
        <strain evidence="2">Hsosn_3</strain>
        <tissue evidence="2">Leaf</tissue>
    </source>
</reference>
<evidence type="ECO:0000313" key="3">
    <source>
        <dbReference type="Proteomes" id="UP001237642"/>
    </source>
</evidence>
<feature type="region of interest" description="Disordered" evidence="1">
    <location>
        <begin position="62"/>
        <end position="98"/>
    </location>
</feature>
<dbReference type="PANTHER" id="PTHR36045">
    <property type="entry name" value="OS04G0558500 PROTEIN"/>
    <property type="match status" value="1"/>
</dbReference>
<organism evidence="2 3">
    <name type="scientific">Heracleum sosnowskyi</name>
    <dbReference type="NCBI Taxonomy" id="360622"/>
    <lineage>
        <taxon>Eukaryota</taxon>
        <taxon>Viridiplantae</taxon>
        <taxon>Streptophyta</taxon>
        <taxon>Embryophyta</taxon>
        <taxon>Tracheophyta</taxon>
        <taxon>Spermatophyta</taxon>
        <taxon>Magnoliopsida</taxon>
        <taxon>eudicotyledons</taxon>
        <taxon>Gunneridae</taxon>
        <taxon>Pentapetalae</taxon>
        <taxon>asterids</taxon>
        <taxon>campanulids</taxon>
        <taxon>Apiales</taxon>
        <taxon>Apiaceae</taxon>
        <taxon>Apioideae</taxon>
        <taxon>apioid superclade</taxon>
        <taxon>Tordylieae</taxon>
        <taxon>Tordyliinae</taxon>
        <taxon>Heracleum</taxon>
    </lineage>
</organism>
<protein>
    <submittedName>
        <fullName evidence="2">Uncharacterized protein</fullName>
    </submittedName>
</protein>
<dbReference type="PANTHER" id="PTHR36045:SF2">
    <property type="entry name" value="OS04G0558500 PROTEIN"/>
    <property type="match status" value="1"/>
</dbReference>
<gene>
    <name evidence="2" type="ORF">POM88_032407</name>
</gene>
<accession>A0AAD8I0G5</accession>
<dbReference type="AlphaFoldDB" id="A0AAD8I0G5"/>
<comment type="caution">
    <text evidence="2">The sequence shown here is derived from an EMBL/GenBank/DDBJ whole genome shotgun (WGS) entry which is preliminary data.</text>
</comment>
<evidence type="ECO:0000256" key="1">
    <source>
        <dbReference type="SAM" id="MobiDB-lite"/>
    </source>
</evidence>
<proteinExistence type="predicted"/>
<dbReference type="EMBL" id="JAUIZM010000007">
    <property type="protein sequence ID" value="KAK1376214.1"/>
    <property type="molecule type" value="Genomic_DNA"/>
</dbReference>
<dbReference type="Proteomes" id="UP001237642">
    <property type="component" value="Unassembled WGS sequence"/>
</dbReference>
<evidence type="ECO:0000313" key="2">
    <source>
        <dbReference type="EMBL" id="KAK1376214.1"/>
    </source>
</evidence>
<sequence length="152" mass="16587">MADGGNLEAVSWSSDDERELKKLELDVGEMATKIAECRDTLPSDLTSSLASLLTAQRPVLSTSLDFGSDPGPSGHPASADTGRPIELATSSTHTEEDKQYAEKIQLLKQKLSSNASAKPNVLERMKECISRIDKLDSYNGVIHPAFKRKRSR</sequence>